<proteinExistence type="predicted"/>
<evidence type="ECO:0000256" key="1">
    <source>
        <dbReference type="SAM" id="MobiDB-lite"/>
    </source>
</evidence>
<organism evidence="2 3">
    <name type="scientific">Pseudonocardia eucalypti</name>
    <dbReference type="NCBI Taxonomy" id="648755"/>
    <lineage>
        <taxon>Bacteria</taxon>
        <taxon>Bacillati</taxon>
        <taxon>Actinomycetota</taxon>
        <taxon>Actinomycetes</taxon>
        <taxon>Pseudonocardiales</taxon>
        <taxon>Pseudonocardiaceae</taxon>
        <taxon>Pseudonocardia</taxon>
    </lineage>
</organism>
<name>A0ABP9QCX3_9PSEU</name>
<comment type="caution">
    <text evidence="2">The sequence shown here is derived from an EMBL/GenBank/DDBJ whole genome shotgun (WGS) entry which is preliminary data.</text>
</comment>
<keyword evidence="3" id="KW-1185">Reference proteome</keyword>
<reference evidence="3" key="1">
    <citation type="journal article" date="2019" name="Int. J. Syst. Evol. Microbiol.">
        <title>The Global Catalogue of Microorganisms (GCM) 10K type strain sequencing project: providing services to taxonomists for standard genome sequencing and annotation.</title>
        <authorList>
            <consortium name="The Broad Institute Genomics Platform"/>
            <consortium name="The Broad Institute Genome Sequencing Center for Infectious Disease"/>
            <person name="Wu L."/>
            <person name="Ma J."/>
        </authorList>
    </citation>
    <scope>NUCLEOTIDE SEQUENCE [LARGE SCALE GENOMIC DNA]</scope>
    <source>
        <strain evidence="3">JCM 18303</strain>
    </source>
</reference>
<evidence type="ECO:0000313" key="2">
    <source>
        <dbReference type="EMBL" id="GAA5159786.1"/>
    </source>
</evidence>
<gene>
    <name evidence="2" type="ORF">GCM10023321_41430</name>
</gene>
<accession>A0ABP9QCX3</accession>
<dbReference type="EMBL" id="BAABJP010000019">
    <property type="protein sequence ID" value="GAA5159786.1"/>
    <property type="molecule type" value="Genomic_DNA"/>
</dbReference>
<dbReference type="Proteomes" id="UP001428817">
    <property type="component" value="Unassembled WGS sequence"/>
</dbReference>
<evidence type="ECO:0000313" key="3">
    <source>
        <dbReference type="Proteomes" id="UP001428817"/>
    </source>
</evidence>
<protein>
    <submittedName>
        <fullName evidence="2">Uncharacterized protein</fullName>
    </submittedName>
</protein>
<sequence>MAAPIGSTARTGQRCPQSGVWKVVGSPTTTAPIAEGNTMPPYGGKAVTWRLTQYA</sequence>
<feature type="region of interest" description="Disordered" evidence="1">
    <location>
        <begin position="1"/>
        <end position="20"/>
    </location>
</feature>